<feature type="region of interest" description="Disordered" evidence="1">
    <location>
        <begin position="1"/>
        <end position="25"/>
    </location>
</feature>
<proteinExistence type="predicted"/>
<evidence type="ECO:0000259" key="3">
    <source>
        <dbReference type="Pfam" id="PF08307"/>
    </source>
</evidence>
<dbReference type="Gene3D" id="2.60.40.10">
    <property type="entry name" value="Immunoglobulins"/>
    <property type="match status" value="1"/>
</dbReference>
<gene>
    <name evidence="4" type="ORF">METZ01_LOCUS115510</name>
</gene>
<reference evidence="4" key="1">
    <citation type="submission" date="2018-05" db="EMBL/GenBank/DDBJ databases">
        <authorList>
            <person name="Lanie J.A."/>
            <person name="Ng W.-L."/>
            <person name="Kazmierczak K.M."/>
            <person name="Andrzejewski T.M."/>
            <person name="Davidsen T.M."/>
            <person name="Wayne K.J."/>
            <person name="Tettelin H."/>
            <person name="Glass J.I."/>
            <person name="Rusch D."/>
            <person name="Podicherti R."/>
            <person name="Tsui H.-C.T."/>
            <person name="Winkler M.E."/>
        </authorList>
    </citation>
    <scope>NUCLEOTIDE SEQUENCE</scope>
</reference>
<feature type="domain" description="Glycosyl hydrolase family 98 C-terminal" evidence="3">
    <location>
        <begin position="604"/>
        <end position="702"/>
    </location>
</feature>
<dbReference type="InterPro" id="IPR013190">
    <property type="entry name" value="GH98_C"/>
</dbReference>
<dbReference type="AlphaFoldDB" id="A0A381XD50"/>
<dbReference type="InterPro" id="IPR011071">
    <property type="entry name" value="Lyase_8-like_C"/>
</dbReference>
<organism evidence="4">
    <name type="scientific">marine metagenome</name>
    <dbReference type="NCBI Taxonomy" id="408172"/>
    <lineage>
        <taxon>unclassified sequences</taxon>
        <taxon>metagenomes</taxon>
        <taxon>ecological metagenomes</taxon>
    </lineage>
</organism>
<dbReference type="InterPro" id="IPR013783">
    <property type="entry name" value="Ig-like_fold"/>
</dbReference>
<evidence type="ECO:0000256" key="1">
    <source>
        <dbReference type="SAM" id="MobiDB-lite"/>
    </source>
</evidence>
<name>A0A381XD50_9ZZZZ</name>
<dbReference type="Pfam" id="PF08307">
    <property type="entry name" value="Glyco_hydro_98C"/>
    <property type="match status" value="1"/>
</dbReference>
<dbReference type="Gene3D" id="3.20.20.80">
    <property type="entry name" value="Glycosidases"/>
    <property type="match status" value="1"/>
</dbReference>
<sequence length="816" mass="92095">MKTLINEWDENSDEENSEAATSDPSLVNLPASQLIAPLTDWEVTDYALSFTWQRQNYVSEDSTEDWSIDTYQLQVSRTDDFLKPELDVLHDAPGQDASKLDPYDSYDSYDEEFLELLDSLRQWTESVYTPDVLLEAGEWYWRVRAADLPERPWSDAVRFHITADDEKATLIRQLSPESPLFSFDMYDSDSGGWGPNPPWAKYWQFFPEAIQAYVAFAVPHEHWGSYDSPARGNDGEVVTYADFIQPLTDEGIPVLIKTGGPDCDVQCYLSTTELEDLYRNNPNVLGVVTGENTWQFIAGTYNQSFREDEVRWFKNVIRISAKYGRYVIAGEGAYAFAWDKFFGRESPVTHDSDGEETGDYEWLDPDFLREYRNTFIPSPKSNLFWSYHEADSAVLGAWLSDLVAHQGIWAEAWYWAEAWFSGGVFEEQAASGDDADFTSMPVTFWLQTMLMGVSKGAVVYHFGGESGVTENRGIYDRSKDAIVEDDGQLVSNDAGEPSGRQYTSFWDMAGNNTLGLERYIIPFIEAVTDQGLIPTKQEVLSQVEIAIDPGPVESDKGNFECYGRYSFLYRATYGIREFVETDADTEEDTIESTPTGCRYELLPNTGRYYFIPVIPYPTNENTVEGVDLVRIGELTELDDVTRIFDSRYEDEYSGDAWMVRIDNSLFVTNSHENVDQAQTYGVLLDGDLESLSGRVQPHAYLLGSIGAAGDHIWLHANAEHGPEYTDDRTTVVQMEWSDEPTFTVTPSSALMEWSWDAGRLSLVLSHENGAVEVVASLTATTTAVSPASDPGNDRGWVLRPDLSDEFDSGSVDLEKW</sequence>
<protein>
    <submittedName>
        <fullName evidence="4">Uncharacterized protein</fullName>
    </submittedName>
</protein>
<dbReference type="GO" id="GO:0005975">
    <property type="term" value="P:carbohydrate metabolic process"/>
    <property type="evidence" value="ECO:0007669"/>
    <property type="project" value="InterPro"/>
</dbReference>
<dbReference type="Pfam" id="PF08306">
    <property type="entry name" value="Glyco_hydro_98M"/>
    <property type="match status" value="1"/>
</dbReference>
<dbReference type="Gene3D" id="2.60.220.10">
    <property type="entry name" value="Polysaccharide lyase family 8-like, C-terminal"/>
    <property type="match status" value="1"/>
</dbReference>
<feature type="compositionally biased region" description="Acidic residues" evidence="1">
    <location>
        <begin position="7"/>
        <end position="17"/>
    </location>
</feature>
<dbReference type="EMBL" id="UINC01014742">
    <property type="protein sequence ID" value="SVA62656.1"/>
    <property type="molecule type" value="Genomic_DNA"/>
</dbReference>
<evidence type="ECO:0000313" key="4">
    <source>
        <dbReference type="EMBL" id="SVA62656.1"/>
    </source>
</evidence>
<dbReference type="GO" id="GO:0003824">
    <property type="term" value="F:catalytic activity"/>
    <property type="evidence" value="ECO:0007669"/>
    <property type="project" value="UniProtKB-ARBA"/>
</dbReference>
<feature type="domain" description="Glycosyl hydrolase family 98 central" evidence="2">
    <location>
        <begin position="165"/>
        <end position="462"/>
    </location>
</feature>
<dbReference type="InterPro" id="IPR013191">
    <property type="entry name" value="GH98_central"/>
</dbReference>
<accession>A0A381XD50</accession>
<feature type="non-terminal residue" evidence="4">
    <location>
        <position position="816"/>
    </location>
</feature>
<evidence type="ECO:0000259" key="2">
    <source>
        <dbReference type="Pfam" id="PF08306"/>
    </source>
</evidence>